<evidence type="ECO:0008006" key="3">
    <source>
        <dbReference type="Google" id="ProtNLM"/>
    </source>
</evidence>
<feature type="signal peptide" evidence="1">
    <location>
        <begin position="1"/>
        <end position="25"/>
    </location>
</feature>
<keyword evidence="1" id="KW-0732">Signal</keyword>
<feature type="chain" id="PRO_5002433608" description="G-protein coupled receptors family 1 profile domain-containing protein" evidence="1">
    <location>
        <begin position="26"/>
        <end position="58"/>
    </location>
</feature>
<reference evidence="2" key="1">
    <citation type="submission" date="2014-11" db="EMBL/GenBank/DDBJ databases">
        <authorList>
            <person name="Amaro Gonzalez C."/>
        </authorList>
    </citation>
    <scope>NUCLEOTIDE SEQUENCE</scope>
</reference>
<dbReference type="AlphaFoldDB" id="A0A0E9V0Q1"/>
<name>A0A0E9V0Q1_ANGAN</name>
<evidence type="ECO:0000313" key="2">
    <source>
        <dbReference type="EMBL" id="JAH70798.1"/>
    </source>
</evidence>
<proteinExistence type="predicted"/>
<sequence length="58" mass="6851">MCEKHQWNYLLLISIYALVLQTTQPEESLMLVCITTLDVLWLWITDTLRIVPYLPCVL</sequence>
<organism evidence="2">
    <name type="scientific">Anguilla anguilla</name>
    <name type="common">European freshwater eel</name>
    <name type="synonym">Muraena anguilla</name>
    <dbReference type="NCBI Taxonomy" id="7936"/>
    <lineage>
        <taxon>Eukaryota</taxon>
        <taxon>Metazoa</taxon>
        <taxon>Chordata</taxon>
        <taxon>Craniata</taxon>
        <taxon>Vertebrata</taxon>
        <taxon>Euteleostomi</taxon>
        <taxon>Actinopterygii</taxon>
        <taxon>Neopterygii</taxon>
        <taxon>Teleostei</taxon>
        <taxon>Anguilliformes</taxon>
        <taxon>Anguillidae</taxon>
        <taxon>Anguilla</taxon>
    </lineage>
</organism>
<dbReference type="EMBL" id="GBXM01037779">
    <property type="protein sequence ID" value="JAH70798.1"/>
    <property type="molecule type" value="Transcribed_RNA"/>
</dbReference>
<protein>
    <recommendedName>
        <fullName evidence="3">G-protein coupled receptors family 1 profile domain-containing protein</fullName>
    </recommendedName>
</protein>
<accession>A0A0E9V0Q1</accession>
<reference evidence="2" key="2">
    <citation type="journal article" date="2015" name="Fish Shellfish Immunol.">
        <title>Early steps in the European eel (Anguilla anguilla)-Vibrio vulnificus interaction in the gills: Role of the RtxA13 toxin.</title>
        <authorList>
            <person name="Callol A."/>
            <person name="Pajuelo D."/>
            <person name="Ebbesson L."/>
            <person name="Teles M."/>
            <person name="MacKenzie S."/>
            <person name="Amaro C."/>
        </authorList>
    </citation>
    <scope>NUCLEOTIDE SEQUENCE</scope>
</reference>
<evidence type="ECO:0000256" key="1">
    <source>
        <dbReference type="SAM" id="SignalP"/>
    </source>
</evidence>